<keyword evidence="2" id="KW-1185">Reference proteome</keyword>
<keyword evidence="1" id="KW-0436">Ligase</keyword>
<comment type="caution">
    <text evidence="1">The sequence shown here is derived from an EMBL/GenBank/DDBJ whole genome shotgun (WGS) entry which is preliminary data.</text>
</comment>
<evidence type="ECO:0000313" key="1">
    <source>
        <dbReference type="EMBL" id="KYG66549.1"/>
    </source>
</evidence>
<dbReference type="RefSeq" id="WP_061834113.1">
    <property type="nucleotide sequence ID" value="NZ_LUKE01000001.1"/>
</dbReference>
<organism evidence="1 2">
    <name type="scientific">Bdellovibrio bacteriovorus</name>
    <dbReference type="NCBI Taxonomy" id="959"/>
    <lineage>
        <taxon>Bacteria</taxon>
        <taxon>Pseudomonadati</taxon>
        <taxon>Bdellovibrionota</taxon>
        <taxon>Bdellovibrionia</taxon>
        <taxon>Bdellovibrionales</taxon>
        <taxon>Pseudobdellovibrionaceae</taxon>
        <taxon>Bdellovibrio</taxon>
    </lineage>
</organism>
<dbReference type="Pfam" id="PF08886">
    <property type="entry name" value="GshA"/>
    <property type="match status" value="1"/>
</dbReference>
<accession>A0A150WQH4</accession>
<dbReference type="Gene3D" id="3.40.50.11280">
    <property type="entry name" value="Glutamate-cysteine ligase, N-terminal domain"/>
    <property type="match status" value="1"/>
</dbReference>
<dbReference type="NCBIfam" id="TIGR02049">
    <property type="entry name" value="gshA_ferroox"/>
    <property type="match status" value="1"/>
</dbReference>
<dbReference type="InterPro" id="IPR011718">
    <property type="entry name" value="GshA"/>
</dbReference>
<dbReference type="InterPro" id="IPR042520">
    <property type="entry name" value="GshA_N"/>
</dbReference>
<proteinExistence type="predicted"/>
<reference evidence="1 2" key="1">
    <citation type="submission" date="2016-03" db="EMBL/GenBank/DDBJ databases">
        <authorList>
            <person name="Ploux O."/>
        </authorList>
    </citation>
    <scope>NUCLEOTIDE SEQUENCE [LARGE SCALE GENOMIC DNA]</scope>
    <source>
        <strain evidence="1 2">R0</strain>
    </source>
</reference>
<sequence>MAKLTLHQQTLANMKDICAWFSQKTSTLSYPIYSSYDIRDSGYKITNVDANIFPAGFNNICPTDKESAVALMNRYLSGHYENVKNILLVTEEHTNNAFYWENVHTIRNLIEATGRTVKVAIPRELPEPLTMTSSAGNQVIVHSALRNGSLLSTFTPDLIVSNNDFSEAYEEWAQSVMDLPMNPAHELGWFQRKKSTYFKYYNELADEFAAITKIDPFLLRVETELFEHFDIGDEKSREALAARVDAMLNKLREEYKKRGIEQEPFVFVKNNAGTYGLAVIRVGSGAEVKEWSYKSRKKMKAAKGGRDVEEVIIQEGIPSIVQADGASAEPVIYMIGCELAGGFLRTHAEKSSTESLNSPGAVYKRLCVSDLAIDTPGCPQENVYGWTAKIGMLAIAKEAEELHAQFRGYKPQSACQAHS</sequence>
<protein>
    <submittedName>
        <fullName evidence="1">Glutamate--cysteine ligase</fullName>
    </submittedName>
</protein>
<dbReference type="Proteomes" id="UP000075320">
    <property type="component" value="Unassembled WGS sequence"/>
</dbReference>
<dbReference type="EMBL" id="LUKE01000001">
    <property type="protein sequence ID" value="KYG66549.1"/>
    <property type="molecule type" value="Genomic_DNA"/>
</dbReference>
<gene>
    <name evidence="1" type="ORF">AZI86_05760</name>
</gene>
<dbReference type="OrthoDB" id="5288610at2"/>
<evidence type="ECO:0000313" key="2">
    <source>
        <dbReference type="Proteomes" id="UP000075320"/>
    </source>
</evidence>
<name>A0A150WQH4_BDEBC</name>
<dbReference type="AlphaFoldDB" id="A0A150WQH4"/>
<dbReference type="GO" id="GO:0016874">
    <property type="term" value="F:ligase activity"/>
    <property type="evidence" value="ECO:0007669"/>
    <property type="project" value="UniProtKB-KW"/>
</dbReference>